<dbReference type="Gene3D" id="3.40.390.10">
    <property type="entry name" value="Collagenase (Catalytic Domain)"/>
    <property type="match status" value="1"/>
</dbReference>
<keyword evidence="1" id="KW-0245">EGF-like domain</keyword>
<feature type="binding site" evidence="10">
    <location>
        <position position="294"/>
    </location>
    <ligand>
        <name>Zn(2+)</name>
        <dbReference type="ChEBI" id="CHEBI:29105"/>
        <note>catalytic</note>
    </ligand>
</feature>
<dbReference type="PRINTS" id="PR00480">
    <property type="entry name" value="ASTACIN"/>
</dbReference>
<gene>
    <name evidence="14" type="primary">nas-30</name>
    <name evidence="14" type="ORF">Tcan_14964</name>
</gene>
<dbReference type="InterPro" id="IPR001506">
    <property type="entry name" value="Peptidase_M12A"/>
</dbReference>
<keyword evidence="15" id="KW-1185">Reference proteome</keyword>
<dbReference type="Pfam" id="PF00431">
    <property type="entry name" value="CUB"/>
    <property type="match status" value="1"/>
</dbReference>
<feature type="active site" evidence="10">
    <location>
        <position position="295"/>
    </location>
</feature>
<dbReference type="GO" id="GO:0004222">
    <property type="term" value="F:metalloendopeptidase activity"/>
    <property type="evidence" value="ECO:0007669"/>
    <property type="project" value="UniProtKB-UniRule"/>
</dbReference>
<keyword evidence="8" id="KW-0325">Glycoprotein</keyword>
<dbReference type="Pfam" id="PF01400">
    <property type="entry name" value="Astacin"/>
    <property type="match status" value="1"/>
</dbReference>
<dbReference type="SMART" id="SM00235">
    <property type="entry name" value="ZnMc"/>
    <property type="match status" value="1"/>
</dbReference>
<evidence type="ECO:0000256" key="8">
    <source>
        <dbReference type="ARBA" id="ARBA00023180"/>
    </source>
</evidence>
<dbReference type="InterPro" id="IPR000742">
    <property type="entry name" value="EGF"/>
</dbReference>
<dbReference type="OrthoDB" id="291007at2759"/>
<dbReference type="FunFam" id="3.40.390.10:FF:000028">
    <property type="entry name" value="Zinc metalloproteinase"/>
    <property type="match status" value="1"/>
</dbReference>
<evidence type="ECO:0000313" key="15">
    <source>
        <dbReference type="Proteomes" id="UP000031036"/>
    </source>
</evidence>
<evidence type="ECO:0000256" key="9">
    <source>
        <dbReference type="PROSITE-ProRule" id="PRU00059"/>
    </source>
</evidence>
<evidence type="ECO:0000256" key="4">
    <source>
        <dbReference type="ARBA" id="ARBA00022801"/>
    </source>
</evidence>
<dbReference type="MEROPS" id="M12.A46"/>
<dbReference type="EC" id="3.4.24.-" evidence="11"/>
<keyword evidence="3 10" id="KW-0479">Metal-binding</keyword>
<evidence type="ECO:0000256" key="10">
    <source>
        <dbReference type="PROSITE-ProRule" id="PRU01211"/>
    </source>
</evidence>
<dbReference type="InterPro" id="IPR006026">
    <property type="entry name" value="Peptidase_Metallo"/>
</dbReference>
<comment type="caution">
    <text evidence="14">The sequence shown here is derived from an EMBL/GenBank/DDBJ whole genome shotgun (WGS) entry which is preliminary data.</text>
</comment>
<dbReference type="PROSITE" id="PS00022">
    <property type="entry name" value="EGF_1"/>
    <property type="match status" value="1"/>
</dbReference>
<keyword evidence="6 10" id="KW-0482">Metalloprotease</keyword>
<dbReference type="InterPro" id="IPR035914">
    <property type="entry name" value="Sperma_CUB_dom_sf"/>
</dbReference>
<dbReference type="SMART" id="SM00042">
    <property type="entry name" value="CUB"/>
    <property type="match status" value="1"/>
</dbReference>
<dbReference type="GO" id="GO:0008270">
    <property type="term" value="F:zinc ion binding"/>
    <property type="evidence" value="ECO:0007669"/>
    <property type="project" value="UniProtKB-UniRule"/>
</dbReference>
<protein>
    <recommendedName>
        <fullName evidence="11">Metalloendopeptidase</fullName>
        <ecNumber evidence="11">3.4.24.-</ecNumber>
    </recommendedName>
</protein>
<dbReference type="InterPro" id="IPR034035">
    <property type="entry name" value="Astacin-like_dom"/>
</dbReference>
<dbReference type="STRING" id="6265.A0A0B2V5B1"/>
<evidence type="ECO:0000259" key="13">
    <source>
        <dbReference type="PROSITE" id="PS51864"/>
    </source>
</evidence>
<evidence type="ECO:0000256" key="1">
    <source>
        <dbReference type="ARBA" id="ARBA00022536"/>
    </source>
</evidence>
<feature type="binding site" evidence="10">
    <location>
        <position position="298"/>
    </location>
    <ligand>
        <name>Zn(2+)</name>
        <dbReference type="ChEBI" id="CHEBI:29105"/>
        <note>catalytic</note>
    </ligand>
</feature>
<dbReference type="SUPFAM" id="SSF49854">
    <property type="entry name" value="Spermadhesin, CUB domain"/>
    <property type="match status" value="1"/>
</dbReference>
<evidence type="ECO:0000256" key="3">
    <source>
        <dbReference type="ARBA" id="ARBA00022723"/>
    </source>
</evidence>
<dbReference type="Proteomes" id="UP000031036">
    <property type="component" value="Unassembled WGS sequence"/>
</dbReference>
<evidence type="ECO:0000256" key="6">
    <source>
        <dbReference type="ARBA" id="ARBA00023049"/>
    </source>
</evidence>
<evidence type="ECO:0000256" key="7">
    <source>
        <dbReference type="ARBA" id="ARBA00023157"/>
    </source>
</evidence>
<comment type="cofactor">
    <cofactor evidence="10 11">
        <name>Zn(2+)</name>
        <dbReference type="ChEBI" id="CHEBI:29105"/>
    </cofactor>
    <text evidence="10 11">Binds 1 zinc ion per subunit.</text>
</comment>
<evidence type="ECO:0000256" key="2">
    <source>
        <dbReference type="ARBA" id="ARBA00022670"/>
    </source>
</evidence>
<dbReference type="AlphaFoldDB" id="A0A0B2V5B1"/>
<feature type="domain" description="Peptidase M12A" evidence="13">
    <location>
        <begin position="213"/>
        <end position="398"/>
    </location>
</feature>
<comment type="caution">
    <text evidence="9">Lacks conserved residue(s) required for the propagation of feature annotation.</text>
</comment>
<dbReference type="GO" id="GO:0006508">
    <property type="term" value="P:proteolysis"/>
    <property type="evidence" value="ECO:0007669"/>
    <property type="project" value="UniProtKB-KW"/>
</dbReference>
<dbReference type="PROSITE" id="PS01180">
    <property type="entry name" value="CUB"/>
    <property type="match status" value="1"/>
</dbReference>
<dbReference type="GO" id="GO:0018996">
    <property type="term" value="P:molting cycle, collagen and cuticulin-based cuticle"/>
    <property type="evidence" value="ECO:0007669"/>
    <property type="project" value="UniProtKB-ARBA"/>
</dbReference>
<accession>A0A0B2V5B1</accession>
<dbReference type="PROSITE" id="PS51864">
    <property type="entry name" value="ASTACIN"/>
    <property type="match status" value="1"/>
</dbReference>
<feature type="binding site" evidence="10">
    <location>
        <position position="304"/>
    </location>
    <ligand>
        <name>Zn(2+)</name>
        <dbReference type="ChEBI" id="CHEBI:29105"/>
        <note>catalytic</note>
    </ligand>
</feature>
<dbReference type="Gene3D" id="2.60.120.290">
    <property type="entry name" value="Spermadhesin, CUB domain"/>
    <property type="match status" value="1"/>
</dbReference>
<dbReference type="PANTHER" id="PTHR10127:SF898">
    <property type="entry name" value="ZINC METALLOPROTEINASE NAS-30"/>
    <property type="match status" value="1"/>
</dbReference>
<evidence type="ECO:0000256" key="11">
    <source>
        <dbReference type="RuleBase" id="RU361183"/>
    </source>
</evidence>
<keyword evidence="7" id="KW-1015">Disulfide bond</keyword>
<evidence type="ECO:0000259" key="12">
    <source>
        <dbReference type="PROSITE" id="PS01180"/>
    </source>
</evidence>
<dbReference type="InterPro" id="IPR000859">
    <property type="entry name" value="CUB_dom"/>
</dbReference>
<organism evidence="14 15">
    <name type="scientific">Toxocara canis</name>
    <name type="common">Canine roundworm</name>
    <dbReference type="NCBI Taxonomy" id="6265"/>
    <lineage>
        <taxon>Eukaryota</taxon>
        <taxon>Metazoa</taxon>
        <taxon>Ecdysozoa</taxon>
        <taxon>Nematoda</taxon>
        <taxon>Chromadorea</taxon>
        <taxon>Rhabditida</taxon>
        <taxon>Spirurina</taxon>
        <taxon>Ascaridomorpha</taxon>
        <taxon>Ascaridoidea</taxon>
        <taxon>Toxocaridae</taxon>
        <taxon>Toxocara</taxon>
    </lineage>
</organism>
<dbReference type="PANTHER" id="PTHR10127">
    <property type="entry name" value="DISCOIDIN, CUB, EGF, LAMININ , AND ZINC METALLOPROTEASE DOMAIN CONTAINING"/>
    <property type="match status" value="1"/>
</dbReference>
<dbReference type="EMBL" id="JPKZ01002481">
    <property type="protein sequence ID" value="KHN76679.1"/>
    <property type="molecule type" value="Genomic_DNA"/>
</dbReference>
<feature type="domain" description="CUB" evidence="12">
    <location>
        <begin position="433"/>
        <end position="545"/>
    </location>
</feature>
<evidence type="ECO:0000256" key="5">
    <source>
        <dbReference type="ARBA" id="ARBA00022833"/>
    </source>
</evidence>
<dbReference type="SUPFAM" id="SSF55486">
    <property type="entry name" value="Metalloproteases ('zincins'), catalytic domain"/>
    <property type="match status" value="1"/>
</dbReference>
<keyword evidence="5 10" id="KW-0862">Zinc</keyword>
<dbReference type="OMA" id="VYRWPKN"/>
<proteinExistence type="predicted"/>
<keyword evidence="2 10" id="KW-0645">Protease</keyword>
<keyword evidence="4 10" id="KW-0378">Hydrolase</keyword>
<evidence type="ECO:0000313" key="14">
    <source>
        <dbReference type="EMBL" id="KHN76679.1"/>
    </source>
</evidence>
<dbReference type="InterPro" id="IPR024079">
    <property type="entry name" value="MetalloPept_cat_dom_sf"/>
</dbReference>
<reference evidence="14 15" key="1">
    <citation type="submission" date="2014-11" db="EMBL/GenBank/DDBJ databases">
        <title>Genetic blueprint of the zoonotic pathogen Toxocara canis.</title>
        <authorList>
            <person name="Zhu X.-Q."/>
            <person name="Korhonen P.K."/>
            <person name="Cai H."/>
            <person name="Young N.D."/>
            <person name="Nejsum P."/>
            <person name="von Samson-Himmelstjerna G."/>
            <person name="Boag P.R."/>
            <person name="Tan P."/>
            <person name="Li Q."/>
            <person name="Min J."/>
            <person name="Yang Y."/>
            <person name="Wang X."/>
            <person name="Fang X."/>
            <person name="Hall R.S."/>
            <person name="Hofmann A."/>
            <person name="Sternberg P.W."/>
            <person name="Jex A.R."/>
            <person name="Gasser R.B."/>
        </authorList>
    </citation>
    <scope>NUCLEOTIDE SEQUENCE [LARGE SCALE GENOMIC DNA]</scope>
    <source>
        <strain evidence="14">PN_DK_2014</strain>
    </source>
</reference>
<dbReference type="CDD" id="cd04280">
    <property type="entry name" value="ZnMc_astacin_like"/>
    <property type="match status" value="1"/>
</dbReference>
<sequence>MPAKMRPAQPQMPTPLVVGEGAPTARPLAFRNSNIGDLDGQQMRRPAVPKMPPPPPTNFLPPGPNGRALLHQQYRPSAKRRYVAREMLPSMPYLGENAASGIEFGNNIGRGVIRMLGEVTRYSDVHQQRDQEYGSVQKLMRAFFHALAGESDDAPVPHLQPLYDGTETGRNRPISQDLFESDIVLTVDQLKGIVLAEKERRTGRREQRRYKRKVITGSIYRWNVKQPIPYEFKSDDALNFWQSETCVRWAENGPGIDRVIFFKGSGCYSSVGRTGGRQQISIGYGCEDKGIVTHEVGHSLGFWHEQSRPDRDRYIQLKQEYIARGTEGNFVKRSIDESDDVGLPYDLGSVMHYGPNAFTIDWDHTTIETVDKNYKHTIGQRAGPSFVDVKQVNRLYCNDRCVGSTLSCQNGGYPDPNNCFVCKCPTGLGGSTCESVQPSDCGSELIASTLWQHLIYKGSQRCYWRIKTNEARIRILLDSVSFKCDATCRSYVELKHNSDFQQTGFRSCCSEKELEIVSEQNEVLVIVDATELNGEGSFSLRYIQDSGKPLRKPPPPIWVPGSENRLFRGTGSAGGKGGPIERFILNSIPQIRDPNHPVESIASIVTEFTLSQLLGASRDR</sequence>
<name>A0A0B2V5B1_TOXCA</name>